<evidence type="ECO:0008006" key="3">
    <source>
        <dbReference type="Google" id="ProtNLM"/>
    </source>
</evidence>
<dbReference type="InterPro" id="IPR018841">
    <property type="entry name" value="DUF2442"/>
</dbReference>
<keyword evidence="2" id="KW-1185">Reference proteome</keyword>
<evidence type="ECO:0000313" key="1">
    <source>
        <dbReference type="EMBL" id="SHG90627.1"/>
    </source>
</evidence>
<dbReference type="Proteomes" id="UP000184221">
    <property type="component" value="Unassembled WGS sequence"/>
</dbReference>
<gene>
    <name evidence="1" type="ORF">SAMN05443551_0978</name>
</gene>
<dbReference type="EMBL" id="FQXC01000001">
    <property type="protein sequence ID" value="SHG90627.1"/>
    <property type="molecule type" value="Genomic_DNA"/>
</dbReference>
<name>A0A1M5NME0_9RHOB</name>
<accession>A0A1M5NME0</accession>
<protein>
    <recommendedName>
        <fullName evidence="3">DUF2442 domain-containing protein</fullName>
    </recommendedName>
</protein>
<proteinExistence type="predicted"/>
<organism evidence="1 2">
    <name type="scientific">Marivita hallyeonensis</name>
    <dbReference type="NCBI Taxonomy" id="996342"/>
    <lineage>
        <taxon>Bacteria</taxon>
        <taxon>Pseudomonadati</taxon>
        <taxon>Pseudomonadota</taxon>
        <taxon>Alphaproteobacteria</taxon>
        <taxon>Rhodobacterales</taxon>
        <taxon>Roseobacteraceae</taxon>
        <taxon>Marivita</taxon>
    </lineage>
</organism>
<dbReference type="OrthoDB" id="337884at2"/>
<evidence type="ECO:0000313" key="2">
    <source>
        <dbReference type="Proteomes" id="UP000184221"/>
    </source>
</evidence>
<dbReference type="Pfam" id="PF10387">
    <property type="entry name" value="DUF2442"/>
    <property type="match status" value="1"/>
</dbReference>
<dbReference type="RefSeq" id="WP_072776338.1">
    <property type="nucleotide sequence ID" value="NZ_FQXC01000001.1"/>
</dbReference>
<dbReference type="Gene3D" id="3.30.2020.40">
    <property type="entry name" value="Uncharacterised protein PF10387, DUF2442"/>
    <property type="match status" value="1"/>
</dbReference>
<dbReference type="AlphaFoldDB" id="A0A1M5NME0"/>
<dbReference type="STRING" id="996342.SAMN05443551_0978"/>
<reference evidence="1 2" key="1">
    <citation type="submission" date="2016-11" db="EMBL/GenBank/DDBJ databases">
        <authorList>
            <person name="Jaros S."/>
            <person name="Januszkiewicz K."/>
            <person name="Wedrychowicz H."/>
        </authorList>
    </citation>
    <scope>NUCLEOTIDE SEQUENCE [LARGE SCALE GENOMIC DNA]</scope>
    <source>
        <strain evidence="1 2">DSM 29431</strain>
    </source>
</reference>
<sequence length="78" mass="8462">MSTLATEITFDSAKMWVTLEDGRVLGVPLAWFPRLAEATPEQRADFEISAFGLHWPSLDEDISVPALLNGRGATDSAA</sequence>